<protein>
    <submittedName>
        <fullName evidence="3">Uncharacterized protein</fullName>
    </submittedName>
</protein>
<dbReference type="Proteomes" id="UP000299102">
    <property type="component" value="Unassembled WGS sequence"/>
</dbReference>
<keyword evidence="2" id="KW-0472">Membrane</keyword>
<name>A0A4C1U010_EUMVA</name>
<organism evidence="3 4">
    <name type="scientific">Eumeta variegata</name>
    <name type="common">Bagworm moth</name>
    <name type="synonym">Eumeta japonica</name>
    <dbReference type="NCBI Taxonomy" id="151549"/>
    <lineage>
        <taxon>Eukaryota</taxon>
        <taxon>Metazoa</taxon>
        <taxon>Ecdysozoa</taxon>
        <taxon>Arthropoda</taxon>
        <taxon>Hexapoda</taxon>
        <taxon>Insecta</taxon>
        <taxon>Pterygota</taxon>
        <taxon>Neoptera</taxon>
        <taxon>Endopterygota</taxon>
        <taxon>Lepidoptera</taxon>
        <taxon>Glossata</taxon>
        <taxon>Ditrysia</taxon>
        <taxon>Tineoidea</taxon>
        <taxon>Psychidae</taxon>
        <taxon>Oiketicinae</taxon>
        <taxon>Eumeta</taxon>
    </lineage>
</organism>
<feature type="compositionally biased region" description="Polar residues" evidence="1">
    <location>
        <begin position="89"/>
        <end position="105"/>
    </location>
</feature>
<gene>
    <name evidence="3" type="ORF">EVAR_75627_1</name>
</gene>
<accession>A0A4C1U010</accession>
<evidence type="ECO:0000256" key="1">
    <source>
        <dbReference type="SAM" id="MobiDB-lite"/>
    </source>
</evidence>
<feature type="transmembrane region" description="Helical" evidence="2">
    <location>
        <begin position="14"/>
        <end position="32"/>
    </location>
</feature>
<keyword evidence="2" id="KW-1133">Transmembrane helix</keyword>
<sequence length="129" mass="14011">MAYGGAPGGRYRRVAARAALLCVPIGFLFNLISRRGRGIRAEAQYFTFYDLNQIVDVAYSVARLCTAYMPSIYSMVLCAIANCRLGGAPTTSGVSTVRASGSKGDSSWRTDEQCEKGSDLKKRRGNRAK</sequence>
<keyword evidence="4" id="KW-1185">Reference proteome</keyword>
<reference evidence="3 4" key="1">
    <citation type="journal article" date="2019" name="Commun. Biol.">
        <title>The bagworm genome reveals a unique fibroin gene that provides high tensile strength.</title>
        <authorList>
            <person name="Kono N."/>
            <person name="Nakamura H."/>
            <person name="Ohtoshi R."/>
            <person name="Tomita M."/>
            <person name="Numata K."/>
            <person name="Arakawa K."/>
        </authorList>
    </citation>
    <scope>NUCLEOTIDE SEQUENCE [LARGE SCALE GENOMIC DNA]</scope>
</reference>
<evidence type="ECO:0000256" key="2">
    <source>
        <dbReference type="SAM" id="Phobius"/>
    </source>
</evidence>
<feature type="compositionally biased region" description="Basic and acidic residues" evidence="1">
    <location>
        <begin position="106"/>
        <end position="120"/>
    </location>
</feature>
<dbReference type="EMBL" id="BGZK01000110">
    <property type="protein sequence ID" value="GBP19655.1"/>
    <property type="molecule type" value="Genomic_DNA"/>
</dbReference>
<proteinExistence type="predicted"/>
<keyword evidence="2" id="KW-0812">Transmembrane</keyword>
<dbReference type="AlphaFoldDB" id="A0A4C1U010"/>
<feature type="region of interest" description="Disordered" evidence="1">
    <location>
        <begin position="89"/>
        <end position="129"/>
    </location>
</feature>
<evidence type="ECO:0000313" key="4">
    <source>
        <dbReference type="Proteomes" id="UP000299102"/>
    </source>
</evidence>
<comment type="caution">
    <text evidence="3">The sequence shown here is derived from an EMBL/GenBank/DDBJ whole genome shotgun (WGS) entry which is preliminary data.</text>
</comment>
<evidence type="ECO:0000313" key="3">
    <source>
        <dbReference type="EMBL" id="GBP19655.1"/>
    </source>
</evidence>